<dbReference type="InterPro" id="IPR005510">
    <property type="entry name" value="Csm4"/>
</dbReference>
<dbReference type="AlphaFoldDB" id="A0AAE4T3E8"/>
<keyword evidence="3" id="KW-0694">RNA-binding</keyword>
<evidence type="ECO:0000256" key="1">
    <source>
        <dbReference type="ARBA" id="ARBA00005772"/>
    </source>
</evidence>
<sequence>MPLLKFKAVKLIPRGPVRGLPRADTIFGAIGNAIATLFGARAVDELVEGFERGARISSAFPFEGDTYYFPKPLSAGVLDLEELLKDLSREERYALGKAMKKVTYLNLENFEKALRLEPFGFPTVLPFRRVNVPRVALDRVTSDSSLYFWDEVRFKENSGLYFLYSGDEDIFNDYILPALRYLSDTGIGGKATWGFGLFDFQVGELEINAPESPYSATLSNALPTKTPVLWNVLRKGGWSFGKRKPKVNFIAEGSIVADDPGRIIPLDLGLQCKVHVYGLVFPVPARVPEEALRGGNCP</sequence>
<evidence type="ECO:0000259" key="5">
    <source>
        <dbReference type="Pfam" id="PF03787"/>
    </source>
</evidence>
<feature type="domain" description="CRISPR type III-associated protein" evidence="5">
    <location>
        <begin position="31"/>
        <end position="198"/>
    </location>
</feature>
<organism evidence="6 7">
    <name type="scientific">Thermococcus waiotapuensis</name>
    <dbReference type="NCBI Taxonomy" id="90909"/>
    <lineage>
        <taxon>Archaea</taxon>
        <taxon>Methanobacteriati</taxon>
        <taxon>Methanobacteriota</taxon>
        <taxon>Thermococci</taxon>
        <taxon>Thermococcales</taxon>
        <taxon>Thermococcaceae</taxon>
        <taxon>Thermococcus</taxon>
    </lineage>
</organism>
<dbReference type="EMBL" id="JAVDZE010000001">
    <property type="protein sequence ID" value="MDV3103748.1"/>
    <property type="molecule type" value="Genomic_DNA"/>
</dbReference>
<evidence type="ECO:0000313" key="6">
    <source>
        <dbReference type="EMBL" id="MDV3103748.1"/>
    </source>
</evidence>
<dbReference type="Proteomes" id="UP001245683">
    <property type="component" value="Unassembled WGS sequence"/>
</dbReference>
<comment type="caution">
    <text evidence="6">The sequence shown here is derived from an EMBL/GenBank/DDBJ whole genome shotgun (WGS) entry which is preliminary data.</text>
</comment>
<comment type="similarity">
    <text evidence="1">Belongs to the CRISPR-associated Csm4 family.</text>
</comment>
<dbReference type="NCBIfam" id="TIGR01903">
    <property type="entry name" value="cas5_csm4"/>
    <property type="match status" value="1"/>
</dbReference>
<evidence type="ECO:0000256" key="2">
    <source>
        <dbReference type="ARBA" id="ARBA00016109"/>
    </source>
</evidence>
<keyword evidence="7" id="KW-1185">Reference proteome</keyword>
<evidence type="ECO:0000256" key="4">
    <source>
        <dbReference type="ARBA" id="ARBA00023118"/>
    </source>
</evidence>
<protein>
    <recommendedName>
        <fullName evidence="2">CRISPR system Cms protein Csm4</fullName>
    </recommendedName>
</protein>
<dbReference type="Pfam" id="PF03787">
    <property type="entry name" value="RAMPs"/>
    <property type="match status" value="1"/>
</dbReference>
<accession>A0AAE4T3E8</accession>
<dbReference type="GO" id="GO:0051607">
    <property type="term" value="P:defense response to virus"/>
    <property type="evidence" value="ECO:0007669"/>
    <property type="project" value="UniProtKB-KW"/>
</dbReference>
<keyword evidence="4" id="KW-0051">Antiviral defense</keyword>
<gene>
    <name evidence="6" type="primary">csm4</name>
    <name evidence="6" type="ORF">RBI02_04200</name>
</gene>
<evidence type="ECO:0000313" key="7">
    <source>
        <dbReference type="Proteomes" id="UP001245683"/>
    </source>
</evidence>
<reference evidence="6 7" key="1">
    <citation type="submission" date="2023-08" db="EMBL/GenBank/DDBJ databases">
        <title>Draft genome sequence of Thermococcus waiotapuensis WT1T, a thermophilic sulphur-dependent archaeon from order Thermococcales.</title>
        <authorList>
            <person name="Manners S.H."/>
            <person name="Carere C.R."/>
            <person name="Dhami M.K."/>
            <person name="Dobson R.C.J."/>
            <person name="Stott M.B."/>
        </authorList>
    </citation>
    <scope>NUCLEOTIDE SEQUENCE [LARGE SCALE GENOMIC DNA]</scope>
    <source>
        <strain evidence="6 7">WT1</strain>
    </source>
</reference>
<dbReference type="InterPro" id="IPR005537">
    <property type="entry name" value="RAMP_III_fam"/>
</dbReference>
<proteinExistence type="inferred from homology"/>
<name>A0AAE4T3E8_9EURY</name>
<dbReference type="GO" id="GO:0003723">
    <property type="term" value="F:RNA binding"/>
    <property type="evidence" value="ECO:0007669"/>
    <property type="project" value="UniProtKB-KW"/>
</dbReference>
<evidence type="ECO:0000256" key="3">
    <source>
        <dbReference type="ARBA" id="ARBA00022884"/>
    </source>
</evidence>
<dbReference type="RefSeq" id="WP_315340772.1">
    <property type="nucleotide sequence ID" value="NZ_JAVDZE010000001.1"/>
</dbReference>